<sequence>MKVRARVAASVLAGAGLLAALSGCASGQGGRAAGPALTPPPAGAALAPPSGRDGMMQLPLSAYGSTDGRSEMAGQAVRALITECMHKGGYATFTRDDALNEGPPPDNISAMPAGAFGYFPERVAAVQGFHGAPPGAAPPRRELEAGEERAVQACMDGAFQQINSTDKAGAELLGRLYAASLAALAKDPRVSAATTAWQGCMGAAGFPGVTPQGLVDRYRGRPQAAAGVPPEEIAAATSDAACTTGTNLAGIWFEALAGYQKQLIDSHQQQLTECRRKAEARDAELARIVAGS</sequence>
<dbReference type="EMBL" id="BNBO01000011">
    <property type="protein sequence ID" value="GHH68636.1"/>
    <property type="molecule type" value="Genomic_DNA"/>
</dbReference>
<evidence type="ECO:0000313" key="3">
    <source>
        <dbReference type="Proteomes" id="UP000617734"/>
    </source>
</evidence>
<proteinExistence type="predicted"/>
<organism evidence="2 3">
    <name type="scientific">Kitasatospora indigofera</name>
    <dbReference type="NCBI Taxonomy" id="67307"/>
    <lineage>
        <taxon>Bacteria</taxon>
        <taxon>Bacillati</taxon>
        <taxon>Actinomycetota</taxon>
        <taxon>Actinomycetes</taxon>
        <taxon>Kitasatosporales</taxon>
        <taxon>Streptomycetaceae</taxon>
        <taxon>Kitasatospora</taxon>
    </lineage>
</organism>
<reference evidence="2" key="1">
    <citation type="journal article" date="2014" name="Int. J. Syst. Evol. Microbiol.">
        <title>Complete genome sequence of Corynebacterium casei LMG S-19264T (=DSM 44701T), isolated from a smear-ripened cheese.</title>
        <authorList>
            <consortium name="US DOE Joint Genome Institute (JGI-PGF)"/>
            <person name="Walter F."/>
            <person name="Albersmeier A."/>
            <person name="Kalinowski J."/>
            <person name="Ruckert C."/>
        </authorList>
    </citation>
    <scope>NUCLEOTIDE SEQUENCE</scope>
    <source>
        <strain evidence="2">JCM 4646</strain>
    </source>
</reference>
<keyword evidence="1" id="KW-0732">Signal</keyword>
<reference evidence="2" key="2">
    <citation type="submission" date="2020-09" db="EMBL/GenBank/DDBJ databases">
        <authorList>
            <person name="Sun Q."/>
            <person name="Ohkuma M."/>
        </authorList>
    </citation>
    <scope>NUCLEOTIDE SEQUENCE</scope>
    <source>
        <strain evidence="2">JCM 4646</strain>
    </source>
</reference>
<name>A0A919KQP1_9ACTN</name>
<dbReference type="Proteomes" id="UP000617734">
    <property type="component" value="Unassembled WGS sequence"/>
</dbReference>
<accession>A0A919KQP1</accession>
<keyword evidence="3" id="KW-1185">Reference proteome</keyword>
<gene>
    <name evidence="2" type="ORF">GCM10018781_25940</name>
</gene>
<dbReference type="AlphaFoldDB" id="A0A919KQP1"/>
<protein>
    <submittedName>
        <fullName evidence="2">Uncharacterized protein</fullName>
    </submittedName>
</protein>
<comment type="caution">
    <text evidence="2">The sequence shown here is derived from an EMBL/GenBank/DDBJ whole genome shotgun (WGS) entry which is preliminary data.</text>
</comment>
<feature type="signal peptide" evidence="1">
    <location>
        <begin position="1"/>
        <end position="27"/>
    </location>
</feature>
<evidence type="ECO:0000313" key="2">
    <source>
        <dbReference type="EMBL" id="GHH68636.1"/>
    </source>
</evidence>
<dbReference type="PROSITE" id="PS51257">
    <property type="entry name" value="PROKAR_LIPOPROTEIN"/>
    <property type="match status" value="1"/>
</dbReference>
<evidence type="ECO:0000256" key="1">
    <source>
        <dbReference type="SAM" id="SignalP"/>
    </source>
</evidence>
<feature type="chain" id="PRO_5039216254" evidence="1">
    <location>
        <begin position="28"/>
        <end position="292"/>
    </location>
</feature>